<dbReference type="InterPro" id="IPR016024">
    <property type="entry name" value="ARM-type_fold"/>
</dbReference>
<comment type="caution">
    <text evidence="1">The sequence shown here is derived from an EMBL/GenBank/DDBJ whole genome shotgun (WGS) entry which is preliminary data.</text>
</comment>
<dbReference type="AlphaFoldDB" id="A0A561UX03"/>
<reference evidence="1 2" key="1">
    <citation type="submission" date="2019-06" db="EMBL/GenBank/DDBJ databases">
        <title>Sequencing the genomes of 1000 actinobacteria strains.</title>
        <authorList>
            <person name="Klenk H.-P."/>
        </authorList>
    </citation>
    <scope>NUCLEOTIDE SEQUENCE [LARGE SCALE GENOMIC DNA]</scope>
    <source>
        <strain evidence="1 2">DSM 42059</strain>
    </source>
</reference>
<dbReference type="Proteomes" id="UP000318186">
    <property type="component" value="Unassembled WGS sequence"/>
</dbReference>
<proteinExistence type="predicted"/>
<evidence type="ECO:0000313" key="1">
    <source>
        <dbReference type="EMBL" id="TWG03908.1"/>
    </source>
</evidence>
<organism evidence="1 2">
    <name type="scientific">Streptomyces brevispora</name>
    <dbReference type="NCBI Taxonomy" id="887462"/>
    <lineage>
        <taxon>Bacteria</taxon>
        <taxon>Bacillati</taxon>
        <taxon>Actinomycetota</taxon>
        <taxon>Actinomycetes</taxon>
        <taxon>Kitasatosporales</taxon>
        <taxon>Streptomycetaceae</taxon>
        <taxon>Streptomyces</taxon>
    </lineage>
</organism>
<protein>
    <submittedName>
        <fullName evidence="1">HEAT repeat protein</fullName>
    </submittedName>
</protein>
<sequence length="278" mass="30389">MAAMAMLVHLTPAANAARIRKSGIRAVSHGRVEDGSNTSAKGLFCFPVLPSYTLTHQWLRELARRGGPRGLVAVQLRLPDDEPVTVGHYCNRPGRAHLSTTASGAVRRVAALEDPRGWEVFVPRAVTRAEIHRVRAVRQLTGWRYFPDSNGKRPCTCYGCRVRGEYGSQRLRRRRPHPLDGPAPATPVLLRRIADGGDPGDAAQLCAALHWLGMRRRGPVGQLAHLADHPDATVRTALVEAVAGWSTPGVDTLLRRLSEDPDEDVREAVGCTERLPPA</sequence>
<dbReference type="Gene3D" id="1.25.10.10">
    <property type="entry name" value="Leucine-rich Repeat Variant"/>
    <property type="match status" value="1"/>
</dbReference>
<gene>
    <name evidence="1" type="ORF">FHX80_112345</name>
</gene>
<evidence type="ECO:0000313" key="2">
    <source>
        <dbReference type="Proteomes" id="UP000318186"/>
    </source>
</evidence>
<dbReference type="InterPro" id="IPR011989">
    <property type="entry name" value="ARM-like"/>
</dbReference>
<dbReference type="EMBL" id="VIWW01000001">
    <property type="protein sequence ID" value="TWG03908.1"/>
    <property type="molecule type" value="Genomic_DNA"/>
</dbReference>
<dbReference type="SUPFAM" id="SSF48371">
    <property type="entry name" value="ARM repeat"/>
    <property type="match status" value="1"/>
</dbReference>
<name>A0A561UX03_9ACTN</name>
<accession>A0A561UX03</accession>